<name>A0A658ICC4_SALNE</name>
<reference evidence="1" key="1">
    <citation type="submission" date="2018-08" db="EMBL/GenBank/DDBJ databases">
        <title>Whole genome sequencing of Salmonella enterica serotype newport.</title>
        <authorList>
            <person name="Bell R."/>
        </authorList>
    </citation>
    <scope>NUCLEOTIDE SEQUENCE [LARGE SCALE GENOMIC DNA]</scope>
    <source>
        <strain evidence="1">CFSAN000835</strain>
    </source>
</reference>
<sequence>MAYLMANPTSSWKIRFLDRLLQGREVWLNEGRLSLGEKGCDICIPLTINGKIVLREQEESLFVDAGKARVRVNGRRFNQNKPLPSSGVLQVAGIAMAFGNSVGELSSDQILLSRLGNWW</sequence>
<dbReference type="EMBL" id="QWJV01000169">
    <property type="protein sequence ID" value="RIQ18302.1"/>
    <property type="molecule type" value="Genomic_DNA"/>
</dbReference>
<gene>
    <name evidence="1" type="ORF">DLN06_26050</name>
</gene>
<organism evidence="1">
    <name type="scientific">Salmonella enterica subsp. enterica serovar Newport str. CFSAN000835</name>
    <dbReference type="NCBI Taxonomy" id="1299174"/>
    <lineage>
        <taxon>Bacteria</taxon>
        <taxon>Pseudomonadati</taxon>
        <taxon>Pseudomonadota</taxon>
        <taxon>Gammaproteobacteria</taxon>
        <taxon>Enterobacterales</taxon>
        <taxon>Enterobacteriaceae</taxon>
        <taxon>Salmonella</taxon>
    </lineage>
</organism>
<accession>A0A658ICC4</accession>
<feature type="non-terminal residue" evidence="1">
    <location>
        <position position="119"/>
    </location>
</feature>
<dbReference type="Proteomes" id="UP000839534">
    <property type="component" value="Unassembled WGS sequence"/>
</dbReference>
<comment type="caution">
    <text evidence="1">The sequence shown here is derived from an EMBL/GenBank/DDBJ whole genome shotgun (WGS) entry which is preliminary data.</text>
</comment>
<dbReference type="AlphaFoldDB" id="A0A658ICC4"/>
<evidence type="ECO:0000313" key="1">
    <source>
        <dbReference type="EMBL" id="RIQ18302.1"/>
    </source>
</evidence>
<proteinExistence type="predicted"/>
<protein>
    <submittedName>
        <fullName evidence="1">EscD/YscD/HrpQ family type III secretion system inner membrane ring protein</fullName>
    </submittedName>
</protein>